<dbReference type="AlphaFoldDB" id="A0A4Y2L4Y8"/>
<dbReference type="EMBL" id="BGPR01005374">
    <property type="protein sequence ID" value="GBN09604.1"/>
    <property type="molecule type" value="Genomic_DNA"/>
</dbReference>
<keyword evidence="2" id="KW-1185">Reference proteome</keyword>
<sequence length="110" mass="12529">MRIIVLWYSFQTQNGHLGPKYYLQHFYSPDVKGRNTVNNLSISPHTRIVPPPHNQKYLSLCRSQQQYSFLVIPTISILKEEHVSIGGGMEAVTQDGKQTRGTREKASICV</sequence>
<protein>
    <submittedName>
        <fullName evidence="1">Uncharacterized protein</fullName>
    </submittedName>
</protein>
<comment type="caution">
    <text evidence="1">The sequence shown here is derived from an EMBL/GenBank/DDBJ whole genome shotgun (WGS) entry which is preliminary data.</text>
</comment>
<accession>A0A4Y2L4Y8</accession>
<gene>
    <name evidence="1" type="ORF">AVEN_40909_1</name>
</gene>
<name>A0A4Y2L4Y8_ARAVE</name>
<proteinExistence type="predicted"/>
<dbReference type="Proteomes" id="UP000499080">
    <property type="component" value="Unassembled WGS sequence"/>
</dbReference>
<reference evidence="1 2" key="1">
    <citation type="journal article" date="2019" name="Sci. Rep.">
        <title>Orb-weaving spider Araneus ventricosus genome elucidates the spidroin gene catalogue.</title>
        <authorList>
            <person name="Kono N."/>
            <person name="Nakamura H."/>
            <person name="Ohtoshi R."/>
            <person name="Moran D.A.P."/>
            <person name="Shinohara A."/>
            <person name="Yoshida Y."/>
            <person name="Fujiwara M."/>
            <person name="Mori M."/>
            <person name="Tomita M."/>
            <person name="Arakawa K."/>
        </authorList>
    </citation>
    <scope>NUCLEOTIDE SEQUENCE [LARGE SCALE GENOMIC DNA]</scope>
</reference>
<evidence type="ECO:0000313" key="1">
    <source>
        <dbReference type="EMBL" id="GBN09604.1"/>
    </source>
</evidence>
<organism evidence="1 2">
    <name type="scientific">Araneus ventricosus</name>
    <name type="common">Orbweaver spider</name>
    <name type="synonym">Epeira ventricosa</name>
    <dbReference type="NCBI Taxonomy" id="182803"/>
    <lineage>
        <taxon>Eukaryota</taxon>
        <taxon>Metazoa</taxon>
        <taxon>Ecdysozoa</taxon>
        <taxon>Arthropoda</taxon>
        <taxon>Chelicerata</taxon>
        <taxon>Arachnida</taxon>
        <taxon>Araneae</taxon>
        <taxon>Araneomorphae</taxon>
        <taxon>Entelegynae</taxon>
        <taxon>Araneoidea</taxon>
        <taxon>Araneidae</taxon>
        <taxon>Araneus</taxon>
    </lineage>
</organism>
<evidence type="ECO:0000313" key="2">
    <source>
        <dbReference type="Proteomes" id="UP000499080"/>
    </source>
</evidence>